<feature type="chain" id="PRO_5046450138" evidence="2">
    <location>
        <begin position="20"/>
        <end position="568"/>
    </location>
</feature>
<keyword evidence="1" id="KW-0812">Transmembrane</keyword>
<evidence type="ECO:0000256" key="1">
    <source>
        <dbReference type="SAM" id="Phobius"/>
    </source>
</evidence>
<sequence>MNSLQWLVLFVYYVKPIVTIETYDGDSFINYVTVGKDETILRCDLVIGNKTASINVHSSSAIQEDFYDGRLYGIGRGICGFKVVRASLNDPKELAFNVTTKIASKPPVTFTHDFQVTVKKTKNNPIDNYEIDLTKRFDYHYSIYPLSERATSCKIYRPSGKLLIEDERCMFKIERLTMEDVGQWTVEFALKNSMKPMRVHFNTILKEVNVQGMWYKEMDGYGLIGCSTPVFNEFYDKCIFTKPDKSIFVLTDTFASERYVAIGSNLAGGIAQIQLKLPLMKSEIGRWSCQFNDKIGEFIDVGPPSRARRGASQSYGKRIKKMIDLGKPFEILCSVPHPIDNCFIKEPNGTIHNMDPTSTNALGECLHKVESGKEEDKGVWTCFLSNPDNIEDDMIITEVEISNELETSNKQLDVLVGDSVTFLFKRHNPIDTCYCKGPAGATYFLSETKTEGNIVYQGKGLHVGECGMRIEKAEAEHDGVWECFSKIHDENIYSSQIRLTIIHQILRGISIGVPVGISIAALVIIILIVYYWYTQRRERRNVEQENRSSLSSENSDTLFIINSPFQRN</sequence>
<gene>
    <name evidence="4" type="primary">LOC108565736</name>
</gene>
<protein>
    <submittedName>
        <fullName evidence="4">Uncharacterized protein LOC108565736</fullName>
    </submittedName>
</protein>
<reference evidence="4" key="1">
    <citation type="submission" date="2025-08" db="UniProtKB">
        <authorList>
            <consortium name="RefSeq"/>
        </authorList>
    </citation>
    <scope>IDENTIFICATION</scope>
    <source>
        <tissue evidence="4">Whole Larva</tissue>
    </source>
</reference>
<keyword evidence="1" id="KW-1133">Transmembrane helix</keyword>
<organism evidence="3 4">
    <name type="scientific">Nicrophorus vespilloides</name>
    <name type="common">Boreal carrion beetle</name>
    <dbReference type="NCBI Taxonomy" id="110193"/>
    <lineage>
        <taxon>Eukaryota</taxon>
        <taxon>Metazoa</taxon>
        <taxon>Ecdysozoa</taxon>
        <taxon>Arthropoda</taxon>
        <taxon>Hexapoda</taxon>
        <taxon>Insecta</taxon>
        <taxon>Pterygota</taxon>
        <taxon>Neoptera</taxon>
        <taxon>Endopterygota</taxon>
        <taxon>Coleoptera</taxon>
        <taxon>Polyphaga</taxon>
        <taxon>Staphyliniformia</taxon>
        <taxon>Silphidae</taxon>
        <taxon>Nicrophorinae</taxon>
        <taxon>Nicrophorus</taxon>
    </lineage>
</organism>
<evidence type="ECO:0000313" key="3">
    <source>
        <dbReference type="Proteomes" id="UP000695000"/>
    </source>
</evidence>
<keyword evidence="2" id="KW-0732">Signal</keyword>
<keyword evidence="3" id="KW-1185">Reference proteome</keyword>
<feature type="signal peptide" evidence="2">
    <location>
        <begin position="1"/>
        <end position="19"/>
    </location>
</feature>
<accession>A0ABM1N1W7</accession>
<evidence type="ECO:0000313" key="4">
    <source>
        <dbReference type="RefSeq" id="XP_017780817.1"/>
    </source>
</evidence>
<dbReference type="Proteomes" id="UP000695000">
    <property type="component" value="Unplaced"/>
</dbReference>
<proteinExistence type="predicted"/>
<keyword evidence="1" id="KW-0472">Membrane</keyword>
<dbReference type="GeneID" id="108565736"/>
<evidence type="ECO:0000256" key="2">
    <source>
        <dbReference type="SAM" id="SignalP"/>
    </source>
</evidence>
<feature type="transmembrane region" description="Helical" evidence="1">
    <location>
        <begin position="511"/>
        <end position="533"/>
    </location>
</feature>
<name>A0ABM1N1W7_NICVS</name>
<dbReference type="RefSeq" id="XP_017780817.1">
    <property type="nucleotide sequence ID" value="XM_017925328.1"/>
</dbReference>